<name>A0A1G8B287_9PROT</name>
<sequence>MSRYIRRNIGEGSTLVSIIRNKWLQSGIAGIPFAGGPAQAFLSNVVHEIDQKNWNIYWESVESCIEDLQKEKIDIEYFSSEDFLKRIRQIYREVVTGTDKTKLVYLRNYLLASASTQELDATWKDIFFDHLKSMTGSHLIILRFFYNTQNSLSLRDRFQLKQRIANSPIILESVCKEIESADKILVEMLVADLCARGLLALWLGDELMPRGWSITDSGLRLMRFLLVFQADETA</sequence>
<reference evidence="2" key="1">
    <citation type="submission" date="2016-10" db="EMBL/GenBank/DDBJ databases">
        <authorList>
            <person name="Varghese N."/>
            <person name="Submissions S."/>
        </authorList>
    </citation>
    <scope>NUCLEOTIDE SEQUENCE [LARGE SCALE GENOMIC DNA]</scope>
    <source>
        <strain evidence="2">930I</strain>
    </source>
</reference>
<evidence type="ECO:0000313" key="1">
    <source>
        <dbReference type="EMBL" id="SDH27372.1"/>
    </source>
</evidence>
<evidence type="ECO:0000313" key="2">
    <source>
        <dbReference type="Proteomes" id="UP000217076"/>
    </source>
</evidence>
<protein>
    <submittedName>
        <fullName evidence="1">Uncharacterized protein</fullName>
    </submittedName>
</protein>
<gene>
    <name evidence="1" type="ORF">SAMN05421742_105187</name>
</gene>
<dbReference type="EMBL" id="FNCV01000005">
    <property type="protein sequence ID" value="SDH27372.1"/>
    <property type="molecule type" value="Genomic_DNA"/>
</dbReference>
<keyword evidence="2" id="KW-1185">Reference proteome</keyword>
<dbReference type="RefSeq" id="WP_143130971.1">
    <property type="nucleotide sequence ID" value="NZ_FNCV01000005.1"/>
</dbReference>
<organism evidence="1 2">
    <name type="scientific">Roseospirillum parvum</name>
    <dbReference type="NCBI Taxonomy" id="83401"/>
    <lineage>
        <taxon>Bacteria</taxon>
        <taxon>Pseudomonadati</taxon>
        <taxon>Pseudomonadota</taxon>
        <taxon>Alphaproteobacteria</taxon>
        <taxon>Rhodospirillales</taxon>
        <taxon>Rhodospirillaceae</taxon>
        <taxon>Roseospirillum</taxon>
    </lineage>
</organism>
<proteinExistence type="predicted"/>
<accession>A0A1G8B287</accession>
<dbReference type="AlphaFoldDB" id="A0A1G8B287"/>
<dbReference type="Proteomes" id="UP000217076">
    <property type="component" value="Unassembled WGS sequence"/>
</dbReference>